<evidence type="ECO:0000259" key="2">
    <source>
        <dbReference type="SMART" id="SM00382"/>
    </source>
</evidence>
<dbReference type="EMBL" id="JAULSU010000003">
    <property type="protein sequence ID" value="KAK0623813.1"/>
    <property type="molecule type" value="Genomic_DNA"/>
</dbReference>
<evidence type="ECO:0000313" key="3">
    <source>
        <dbReference type="EMBL" id="KAK0623813.1"/>
    </source>
</evidence>
<dbReference type="InterPro" id="IPR003959">
    <property type="entry name" value="ATPase_AAA_core"/>
</dbReference>
<feature type="compositionally biased region" description="Basic and acidic residues" evidence="1">
    <location>
        <begin position="297"/>
        <end position="324"/>
    </location>
</feature>
<sequence length="1282" mass="138322">MGSVAVLAMADNKPVHPFFKPGQIATPIADDYKVNEPLKSNDSVAATDCPAEISADETPEKAAKPRNKRRKAGDDGTEIDEPKKPRSKKRARASTGGGIANHFKKVDAEKSDRTGNAPAAEAPVCAKQDAPAQSTEGAEISTTHHAPQASPDTQSKNSDNAQAPAQVPPPGSSGNVTKPKKLLQLNAKTGTIGSPPRPKQTTPTAGASVTKGSKDTPLSAKRKSRVVAIRYGTDDKSRVAIGSKIDAIFTTPKRPSTPTSKSSPRSATKSTKSPAMLKVVTPKGAKTTHPFFLGKAKKAEAKAAAEETKTKQPERSPARMRMKEFSSTPCSPKKPRVDASNIRLPQFGVKNSGLKFPGAKLPAWPAKDTAHVRGNDLEYTGAGETSSPLPLRKSKGHAVKVSPLESIMEFISYKLGVPEMAAEVRNVNNDVFLPAPPELRLPQKHFESGRKLQSRILSELKSFKAPPPVKKATKGKQLVNGTNNKLCPPEPLARLFDSIASGLSAFDKSECETATWVQKYAPASAVEVLQPGREPFLLREWLQALMVQSVDTGATDGDKSKSKGKGGAGKKKRRKKLDGFIVSSDDEDYELYALSDDDADWTPSGSRGIVKKTVVRSSDLSKGKDGSNIANTLVISGPTGCGKTALVYAVAKELDFEVFEINSCTRRSGKDVLEKIGDMTRNHLVQQSSAPQAVEAAEDETAKDIKSGKQPTMNAFFKLQAGAAKAKEPADKKPAEPSSEQLKDAKKDTSKAQRQSLILLEEADILYEEDKQFWATVTGLILQSKRPFVITCNDETLLPLMALKLHGIFRLSAPPRELAIDRLLLIAANEGHSLKRQAIESLYDSRCEDLRAATTDLQYWCQIGVGDRRGGFDWFYPRWPKGVDLDEEKQVVRVVSEGTYCKGMNWLGRDSIIDLKASSRLIEEELVLQTWEFWALDIGQWEDSIGLGSWSQDVSAATAPRSQLETLDAFDGLADSLSIADMGACSSFAAFTEELLDTTLPDPSAKARDDYILGLTQLDTPCIAHHHSSPAATTTTIKSLAKSVLRAKTQHISTRAAELQPSGESAVIDCIQNSFTTPAAGTPVVSRLDFAFAFDPLAVSESPVQAVSYLDPSVLDRTFKIIILDIAPFLRGIVAYDLTLQKQRLQLSSLVSEGGKATQGSKRMRTTRAALSALEGGSRSTTRGERWFKADINSYLVMKTGGKTWANLWPEETDLPLRAPVSPSSKLSTASRPSSASPPSSPAGPAAAPAKRPVPKRGRGRPRKKVVRDDSCDELGDDNVAA</sequence>
<dbReference type="Pfam" id="PF00004">
    <property type="entry name" value="AAA"/>
    <property type="match status" value="1"/>
</dbReference>
<dbReference type="Gene3D" id="3.40.50.300">
    <property type="entry name" value="P-loop containing nucleotide triphosphate hydrolases"/>
    <property type="match status" value="1"/>
</dbReference>
<feature type="compositionally biased region" description="Basic residues" evidence="1">
    <location>
        <begin position="562"/>
        <end position="571"/>
    </location>
</feature>
<dbReference type="GO" id="GO:0003677">
    <property type="term" value="F:DNA binding"/>
    <property type="evidence" value="ECO:0007669"/>
    <property type="project" value="TreeGrafter"/>
</dbReference>
<dbReference type="Proteomes" id="UP001175000">
    <property type="component" value="Unassembled WGS sequence"/>
</dbReference>
<dbReference type="InterPro" id="IPR027417">
    <property type="entry name" value="P-loop_NTPase"/>
</dbReference>
<reference evidence="3" key="1">
    <citation type="submission" date="2023-06" db="EMBL/GenBank/DDBJ databases">
        <title>Genome-scale phylogeny and comparative genomics of the fungal order Sordariales.</title>
        <authorList>
            <consortium name="Lawrence Berkeley National Laboratory"/>
            <person name="Hensen N."/>
            <person name="Bonometti L."/>
            <person name="Westerberg I."/>
            <person name="Brannstrom I.O."/>
            <person name="Guillou S."/>
            <person name="Cros-Aarteil S."/>
            <person name="Calhoun S."/>
            <person name="Haridas S."/>
            <person name="Kuo A."/>
            <person name="Mondo S."/>
            <person name="Pangilinan J."/>
            <person name="Riley R."/>
            <person name="Labutti K."/>
            <person name="Andreopoulos B."/>
            <person name="Lipzen A."/>
            <person name="Chen C."/>
            <person name="Yanf M."/>
            <person name="Daum C."/>
            <person name="Ng V."/>
            <person name="Clum A."/>
            <person name="Steindorff A."/>
            <person name="Ohm R."/>
            <person name="Martin F."/>
            <person name="Silar P."/>
            <person name="Natvig D."/>
            <person name="Lalanne C."/>
            <person name="Gautier V."/>
            <person name="Ament-Velasquez S.L."/>
            <person name="Kruys A."/>
            <person name="Hutchinson M.I."/>
            <person name="Powell A.J."/>
            <person name="Barry K."/>
            <person name="Miller A.N."/>
            <person name="Grigoriev I.V."/>
            <person name="Debuchy R."/>
            <person name="Gladieux P."/>
            <person name="Thoren M.H."/>
            <person name="Johannesson H."/>
        </authorList>
    </citation>
    <scope>NUCLEOTIDE SEQUENCE</scope>
    <source>
        <strain evidence="3">CBS 606.72</strain>
    </source>
</reference>
<name>A0AA40C4B8_9PEZI</name>
<dbReference type="SUPFAM" id="SSF52540">
    <property type="entry name" value="P-loop containing nucleoside triphosphate hydrolases"/>
    <property type="match status" value="1"/>
</dbReference>
<organism evidence="3 4">
    <name type="scientific">Immersiella caudata</name>
    <dbReference type="NCBI Taxonomy" id="314043"/>
    <lineage>
        <taxon>Eukaryota</taxon>
        <taxon>Fungi</taxon>
        <taxon>Dikarya</taxon>
        <taxon>Ascomycota</taxon>
        <taxon>Pezizomycotina</taxon>
        <taxon>Sordariomycetes</taxon>
        <taxon>Sordariomycetidae</taxon>
        <taxon>Sordariales</taxon>
        <taxon>Lasiosphaeriaceae</taxon>
        <taxon>Immersiella</taxon>
    </lineage>
</organism>
<feature type="compositionally biased region" description="Acidic residues" evidence="1">
    <location>
        <begin position="1271"/>
        <end position="1282"/>
    </location>
</feature>
<feature type="region of interest" description="Disordered" evidence="1">
    <location>
        <begin position="42"/>
        <end position="338"/>
    </location>
</feature>
<dbReference type="PANTHER" id="PTHR23389:SF21">
    <property type="entry name" value="ATPASE FAMILY AAA DOMAIN-CONTAINING PROTEIN 5"/>
    <property type="match status" value="1"/>
</dbReference>
<feature type="region of interest" description="Disordered" evidence="1">
    <location>
        <begin position="1217"/>
        <end position="1282"/>
    </location>
</feature>
<feature type="region of interest" description="Disordered" evidence="1">
    <location>
        <begin position="552"/>
        <end position="571"/>
    </location>
</feature>
<dbReference type="GO" id="GO:0005634">
    <property type="term" value="C:nucleus"/>
    <property type="evidence" value="ECO:0007669"/>
    <property type="project" value="TreeGrafter"/>
</dbReference>
<feature type="domain" description="AAA+ ATPase" evidence="2">
    <location>
        <begin position="629"/>
        <end position="815"/>
    </location>
</feature>
<accession>A0AA40C4B8</accession>
<dbReference type="GO" id="GO:0005524">
    <property type="term" value="F:ATP binding"/>
    <property type="evidence" value="ECO:0007669"/>
    <property type="project" value="InterPro"/>
</dbReference>
<protein>
    <recommendedName>
        <fullName evidence="2">AAA+ ATPase domain-containing protein</fullName>
    </recommendedName>
</protein>
<feature type="compositionally biased region" description="Low complexity" evidence="1">
    <location>
        <begin position="1222"/>
        <end position="1251"/>
    </location>
</feature>
<feature type="region of interest" description="Disordered" evidence="1">
    <location>
        <begin position="726"/>
        <end position="748"/>
    </location>
</feature>
<dbReference type="GO" id="GO:0016887">
    <property type="term" value="F:ATP hydrolysis activity"/>
    <property type="evidence" value="ECO:0007669"/>
    <property type="project" value="InterPro"/>
</dbReference>
<feature type="compositionally biased region" description="Basic and acidic residues" evidence="1">
    <location>
        <begin position="104"/>
        <end position="113"/>
    </location>
</feature>
<keyword evidence="4" id="KW-1185">Reference proteome</keyword>
<feature type="compositionally biased region" description="Low complexity" evidence="1">
    <location>
        <begin position="250"/>
        <end position="274"/>
    </location>
</feature>
<evidence type="ECO:0000313" key="4">
    <source>
        <dbReference type="Proteomes" id="UP001175000"/>
    </source>
</evidence>
<comment type="caution">
    <text evidence="3">The sequence shown here is derived from an EMBL/GenBank/DDBJ whole genome shotgun (WGS) entry which is preliminary data.</text>
</comment>
<proteinExistence type="predicted"/>
<dbReference type="InterPro" id="IPR003593">
    <property type="entry name" value="AAA+_ATPase"/>
</dbReference>
<feature type="compositionally biased region" description="Polar residues" evidence="1">
    <location>
        <begin position="131"/>
        <end position="163"/>
    </location>
</feature>
<evidence type="ECO:0000256" key="1">
    <source>
        <dbReference type="SAM" id="MobiDB-lite"/>
    </source>
</evidence>
<feature type="region of interest" description="Disordered" evidence="1">
    <location>
        <begin position="686"/>
        <end position="707"/>
    </location>
</feature>
<feature type="compositionally biased region" description="Polar residues" evidence="1">
    <location>
        <begin position="199"/>
        <end position="211"/>
    </location>
</feature>
<gene>
    <name evidence="3" type="ORF">B0T14DRAFT_453896</name>
</gene>
<dbReference type="PANTHER" id="PTHR23389">
    <property type="entry name" value="CHROMOSOME TRANSMISSION FIDELITY FACTOR 18"/>
    <property type="match status" value="1"/>
</dbReference>
<feature type="compositionally biased region" description="Basic residues" evidence="1">
    <location>
        <begin position="1253"/>
        <end position="1266"/>
    </location>
</feature>
<dbReference type="SMART" id="SM00382">
    <property type="entry name" value="AAA"/>
    <property type="match status" value="1"/>
</dbReference>